<comment type="similarity">
    <text evidence="2">Belongs to the major facilitator superfamily. Monocarboxylate porter (TC 2.A.1.13) family.</text>
</comment>
<keyword evidence="5" id="KW-1185">Reference proteome</keyword>
<organism evidence="4 5">
    <name type="scientific">Lithohypha guttulata</name>
    <dbReference type="NCBI Taxonomy" id="1690604"/>
    <lineage>
        <taxon>Eukaryota</taxon>
        <taxon>Fungi</taxon>
        <taxon>Dikarya</taxon>
        <taxon>Ascomycota</taxon>
        <taxon>Pezizomycotina</taxon>
        <taxon>Eurotiomycetes</taxon>
        <taxon>Chaetothyriomycetidae</taxon>
        <taxon>Chaetothyriales</taxon>
        <taxon>Trichomeriaceae</taxon>
        <taxon>Lithohypha</taxon>
    </lineage>
</organism>
<comment type="subcellular location">
    <subcellularLocation>
        <location evidence="1">Membrane</location>
        <topology evidence="1">Multi-pass membrane protein</topology>
    </subcellularLocation>
</comment>
<comment type="caution">
    <text evidence="4">The sequence shown here is derived from an EMBL/GenBank/DDBJ whole genome shotgun (WGS) entry which is preliminary data.</text>
</comment>
<dbReference type="Gene3D" id="1.20.1250.20">
    <property type="entry name" value="MFS general substrate transporter like domains"/>
    <property type="match status" value="2"/>
</dbReference>
<keyword evidence="3" id="KW-1133">Transmembrane helix</keyword>
<feature type="transmembrane region" description="Helical" evidence="3">
    <location>
        <begin position="46"/>
        <end position="68"/>
    </location>
</feature>
<feature type="transmembrane region" description="Helical" evidence="3">
    <location>
        <begin position="88"/>
        <end position="110"/>
    </location>
</feature>
<feature type="transmembrane region" description="Helical" evidence="3">
    <location>
        <begin position="180"/>
        <end position="205"/>
    </location>
</feature>
<accession>A0ABR0KKM4</accession>
<evidence type="ECO:0000313" key="5">
    <source>
        <dbReference type="Proteomes" id="UP001345013"/>
    </source>
</evidence>
<proteinExistence type="inferred from homology"/>
<dbReference type="InterPro" id="IPR036259">
    <property type="entry name" value="MFS_trans_sf"/>
</dbReference>
<dbReference type="PANTHER" id="PTHR11360:SF156">
    <property type="entry name" value="MONOCARBOXYLATE TRANSPORTER, PUTATIVE (AFU_ORTHOLOGUE AFUA_4G14260)-RELATED"/>
    <property type="match status" value="1"/>
</dbReference>
<protein>
    <recommendedName>
        <fullName evidence="6">Monocarboxylate transporter</fullName>
    </recommendedName>
</protein>
<dbReference type="InterPro" id="IPR050327">
    <property type="entry name" value="Proton-linked_MCT"/>
</dbReference>
<feature type="transmembrane region" description="Helical" evidence="3">
    <location>
        <begin position="401"/>
        <end position="426"/>
    </location>
</feature>
<dbReference type="Proteomes" id="UP001345013">
    <property type="component" value="Unassembled WGS sequence"/>
</dbReference>
<evidence type="ECO:0000256" key="2">
    <source>
        <dbReference type="ARBA" id="ARBA00006727"/>
    </source>
</evidence>
<keyword evidence="3" id="KW-0472">Membrane</keyword>
<feature type="transmembrane region" description="Helical" evidence="3">
    <location>
        <begin position="446"/>
        <end position="466"/>
    </location>
</feature>
<feature type="transmembrane region" description="Helical" evidence="3">
    <location>
        <begin position="122"/>
        <end position="139"/>
    </location>
</feature>
<gene>
    <name evidence="4" type="ORF">LTR24_001535</name>
</gene>
<feature type="transmembrane region" description="Helical" evidence="3">
    <location>
        <begin position="359"/>
        <end position="380"/>
    </location>
</feature>
<feature type="transmembrane region" description="Helical" evidence="3">
    <location>
        <begin position="253"/>
        <end position="275"/>
    </location>
</feature>
<keyword evidence="3" id="KW-0812">Transmembrane</keyword>
<dbReference type="SUPFAM" id="SSF103473">
    <property type="entry name" value="MFS general substrate transporter"/>
    <property type="match status" value="1"/>
</dbReference>
<evidence type="ECO:0000313" key="4">
    <source>
        <dbReference type="EMBL" id="KAK5099134.1"/>
    </source>
</evidence>
<name>A0ABR0KKM4_9EURO</name>
<feature type="transmembrane region" description="Helical" evidence="3">
    <location>
        <begin position="295"/>
        <end position="313"/>
    </location>
</feature>
<feature type="transmembrane region" description="Helical" evidence="3">
    <location>
        <begin position="151"/>
        <end position="168"/>
    </location>
</feature>
<evidence type="ECO:0000256" key="3">
    <source>
        <dbReference type="SAM" id="Phobius"/>
    </source>
</evidence>
<evidence type="ECO:0008006" key="6">
    <source>
        <dbReference type="Google" id="ProtNLM"/>
    </source>
</evidence>
<feature type="transmembrane region" description="Helical" evidence="3">
    <location>
        <begin position="334"/>
        <end position="353"/>
    </location>
</feature>
<evidence type="ECO:0000256" key="1">
    <source>
        <dbReference type="ARBA" id="ARBA00004141"/>
    </source>
</evidence>
<feature type="transmembrane region" description="Helical" evidence="3">
    <location>
        <begin position="211"/>
        <end position="229"/>
    </location>
</feature>
<sequence length="471" mass="50036">MADLPVEIASTPTTDEHELRASALEHRELSTDLELPPADGGRQAHLTLLACSILQVPVWGFSMSYGVFPEYYTNPKSSLQLSSSGSSTGAIGTTFNGIVYLSMPVLFGLLARRFTRFRLHTFLTGTFLAIASIVASAFANNVSTLMATQGVLQASGATMLYTASTIYIDEWFIQRKGFAYGITLATKSAVGVAAPLAFSAMLTHIGYRATLFTWAGIMAVTVLPAPFLLRRRIPLSTSSPTGERHYRRTSWSFLRHATFPIFMLANMIFSASYGIPQTYLASFAASTLHFNPSNSALTLVAANVPSIFASLWIGPLSDGEKSRIIGGRRMSIGAVSTLSALGAAIPIFLLWGMTPSTPYAAGVVLLVLFAMIWGFFAGGYSSTWGGVIKQISKEADEHNEVADTGLLFGLMNGARGIGYIAGGLLGVELMDVGSIGQSALAYSGPFGGLILFSGCGAAVGGLSVLIQARRR</sequence>
<dbReference type="Pfam" id="PF07690">
    <property type="entry name" value="MFS_1"/>
    <property type="match status" value="1"/>
</dbReference>
<dbReference type="PANTHER" id="PTHR11360">
    <property type="entry name" value="MONOCARBOXYLATE TRANSPORTER"/>
    <property type="match status" value="1"/>
</dbReference>
<dbReference type="InterPro" id="IPR011701">
    <property type="entry name" value="MFS"/>
</dbReference>
<reference evidence="4 5" key="1">
    <citation type="submission" date="2023-08" db="EMBL/GenBank/DDBJ databases">
        <title>Black Yeasts Isolated from many extreme environments.</title>
        <authorList>
            <person name="Coleine C."/>
            <person name="Stajich J.E."/>
            <person name="Selbmann L."/>
        </authorList>
    </citation>
    <scope>NUCLEOTIDE SEQUENCE [LARGE SCALE GENOMIC DNA]</scope>
    <source>
        <strain evidence="4 5">CCFEE 5885</strain>
    </source>
</reference>
<dbReference type="EMBL" id="JAVRRG010000011">
    <property type="protein sequence ID" value="KAK5099134.1"/>
    <property type="molecule type" value="Genomic_DNA"/>
</dbReference>